<dbReference type="PANTHER" id="PTHR22930">
    <property type="match status" value="1"/>
</dbReference>
<sequence length="479" mass="54246">MDMERGALDGGNGEWDDWMAMVLFVIVQVVQQRNIAAMTVLQAAAALPFQVPGVGENLAIIAAGMLHSYMMQCGVLRSIEELAHGRGRLWVLQRSGGVWEDLRMEGDRHDKVFRRFCRLPRALFLEILERIEPHIQRADTNWRRPLPASLKFACALGRWAMGTYYRQFGHSLGVGLASAQRSNVEVADALISEYGHVIAWPQGRRLQETLDAFERKGFPGCVGAIDCTHIYIEKPKGERAECYYDRTGGHSIVAQVVSDHDGRILNVYVGCPGSVHDARALRLSPMYIDVQEGRGIFHSGACTLRDGGEVGYYLLGDAGYPQLPWIMTPVGGSSRTAMERQYDDFHTAARSIIERCFGRLKGVWRNFIRRQICNMKTLRKEFMAVCILHNLMIDAKVEIDPILLRMDYDSDEEADGSVRRRRRLRRRDEVHNREEGWGWDDVSLAHSTSTSKAIRERIMVHIEHHARVHGSPPANPWGV</sequence>
<reference evidence="9 10" key="1">
    <citation type="journal article" date="2018" name="Cell">
        <title>The Chara Genome: Secondary Complexity and Implications for Plant Terrestrialization.</title>
        <authorList>
            <person name="Nishiyama T."/>
            <person name="Sakayama H."/>
            <person name="Vries J.D."/>
            <person name="Buschmann H."/>
            <person name="Saint-Marcoux D."/>
            <person name="Ullrich K.K."/>
            <person name="Haas F.B."/>
            <person name="Vanderstraeten L."/>
            <person name="Becker D."/>
            <person name="Lang D."/>
            <person name="Vosolsobe S."/>
            <person name="Rombauts S."/>
            <person name="Wilhelmsson P.K.I."/>
            <person name="Janitza P."/>
            <person name="Kern R."/>
            <person name="Heyl A."/>
            <person name="Rumpler F."/>
            <person name="Villalobos L.I.A.C."/>
            <person name="Clay J.M."/>
            <person name="Skokan R."/>
            <person name="Toyoda A."/>
            <person name="Suzuki Y."/>
            <person name="Kagoshima H."/>
            <person name="Schijlen E."/>
            <person name="Tajeshwar N."/>
            <person name="Catarino B."/>
            <person name="Hetherington A.J."/>
            <person name="Saltykova A."/>
            <person name="Bonnot C."/>
            <person name="Breuninger H."/>
            <person name="Symeonidi A."/>
            <person name="Radhakrishnan G.V."/>
            <person name="Van Nieuwerburgh F."/>
            <person name="Deforce D."/>
            <person name="Chang C."/>
            <person name="Karol K.G."/>
            <person name="Hedrich R."/>
            <person name="Ulvskov P."/>
            <person name="Glockner G."/>
            <person name="Delwiche C.F."/>
            <person name="Petrasek J."/>
            <person name="Van de Peer Y."/>
            <person name="Friml J."/>
            <person name="Beilby M."/>
            <person name="Dolan L."/>
            <person name="Kohara Y."/>
            <person name="Sugano S."/>
            <person name="Fujiyama A."/>
            <person name="Delaux P.-M."/>
            <person name="Quint M."/>
            <person name="TheiBen G."/>
            <person name="Hagemann M."/>
            <person name="Harholt J."/>
            <person name="Dunand C."/>
            <person name="Zachgo S."/>
            <person name="Langdale J."/>
            <person name="Maumus F."/>
            <person name="Straeten D.V.D."/>
            <person name="Gould S.B."/>
            <person name="Rensing S.A."/>
        </authorList>
    </citation>
    <scope>NUCLEOTIDE SEQUENCE [LARGE SCALE GENOMIC DNA]</scope>
    <source>
        <strain evidence="9 10">S276</strain>
    </source>
</reference>
<evidence type="ECO:0000256" key="1">
    <source>
        <dbReference type="ARBA" id="ARBA00001968"/>
    </source>
</evidence>
<feature type="domain" description="DDE Tnp4" evidence="8">
    <location>
        <begin position="225"/>
        <end position="390"/>
    </location>
</feature>
<comment type="similarity">
    <text evidence="3">Belongs to the HARBI1 family.</text>
</comment>
<keyword evidence="6" id="KW-0378">Hydrolase</keyword>
<dbReference type="Pfam" id="PF13359">
    <property type="entry name" value="DDE_Tnp_4"/>
    <property type="match status" value="1"/>
</dbReference>
<dbReference type="GO" id="GO:0016787">
    <property type="term" value="F:hydrolase activity"/>
    <property type="evidence" value="ECO:0007669"/>
    <property type="project" value="UniProtKB-KW"/>
</dbReference>
<evidence type="ECO:0000313" key="10">
    <source>
        <dbReference type="Proteomes" id="UP000265515"/>
    </source>
</evidence>
<gene>
    <name evidence="9" type="ORF">CBR_g36678</name>
</gene>
<keyword evidence="5" id="KW-0479">Metal-binding</keyword>
<evidence type="ECO:0000256" key="4">
    <source>
        <dbReference type="ARBA" id="ARBA00022722"/>
    </source>
</evidence>
<dbReference type="GO" id="GO:0005634">
    <property type="term" value="C:nucleus"/>
    <property type="evidence" value="ECO:0007669"/>
    <property type="project" value="UniProtKB-SubCell"/>
</dbReference>
<keyword evidence="7" id="KW-0539">Nucleus</keyword>
<evidence type="ECO:0000256" key="6">
    <source>
        <dbReference type="ARBA" id="ARBA00022801"/>
    </source>
</evidence>
<name>A0A388LLD0_CHABU</name>
<accession>A0A388LLD0</accession>
<dbReference type="EMBL" id="BFEA01000427">
    <property type="protein sequence ID" value="GBG83061.1"/>
    <property type="molecule type" value="Genomic_DNA"/>
</dbReference>
<organism evidence="9 10">
    <name type="scientific">Chara braunii</name>
    <name type="common">Braun's stonewort</name>
    <dbReference type="NCBI Taxonomy" id="69332"/>
    <lineage>
        <taxon>Eukaryota</taxon>
        <taxon>Viridiplantae</taxon>
        <taxon>Streptophyta</taxon>
        <taxon>Charophyceae</taxon>
        <taxon>Charales</taxon>
        <taxon>Characeae</taxon>
        <taxon>Chara</taxon>
    </lineage>
</organism>
<dbReference type="AlphaFoldDB" id="A0A388LLD0"/>
<protein>
    <recommendedName>
        <fullName evidence="8">DDE Tnp4 domain-containing protein</fullName>
    </recommendedName>
</protein>
<keyword evidence="4" id="KW-0540">Nuclease</keyword>
<evidence type="ECO:0000313" key="9">
    <source>
        <dbReference type="EMBL" id="GBG83061.1"/>
    </source>
</evidence>
<dbReference type="Gramene" id="GBG83061">
    <property type="protein sequence ID" value="GBG83061"/>
    <property type="gene ID" value="CBR_g36678"/>
</dbReference>
<comment type="subcellular location">
    <subcellularLocation>
        <location evidence="2">Nucleus</location>
    </subcellularLocation>
</comment>
<dbReference type="OMA" id="ERIMVHI"/>
<dbReference type="InterPro" id="IPR045249">
    <property type="entry name" value="HARBI1-like"/>
</dbReference>
<evidence type="ECO:0000256" key="7">
    <source>
        <dbReference type="ARBA" id="ARBA00023242"/>
    </source>
</evidence>
<dbReference type="PANTHER" id="PTHR22930:SF85">
    <property type="entry name" value="GH03217P-RELATED"/>
    <property type="match status" value="1"/>
</dbReference>
<comment type="caution">
    <text evidence="9">The sequence shown here is derived from an EMBL/GenBank/DDBJ whole genome shotgun (WGS) entry which is preliminary data.</text>
</comment>
<evidence type="ECO:0000256" key="5">
    <source>
        <dbReference type="ARBA" id="ARBA00022723"/>
    </source>
</evidence>
<dbReference type="GO" id="GO:0046872">
    <property type="term" value="F:metal ion binding"/>
    <property type="evidence" value="ECO:0007669"/>
    <property type="project" value="UniProtKB-KW"/>
</dbReference>
<dbReference type="InterPro" id="IPR027806">
    <property type="entry name" value="HARBI1_dom"/>
</dbReference>
<dbReference type="GO" id="GO:0004518">
    <property type="term" value="F:nuclease activity"/>
    <property type="evidence" value="ECO:0007669"/>
    <property type="project" value="UniProtKB-KW"/>
</dbReference>
<evidence type="ECO:0000256" key="2">
    <source>
        <dbReference type="ARBA" id="ARBA00004123"/>
    </source>
</evidence>
<keyword evidence="10" id="KW-1185">Reference proteome</keyword>
<dbReference type="OrthoDB" id="1699974at2759"/>
<comment type="cofactor">
    <cofactor evidence="1">
        <name>a divalent metal cation</name>
        <dbReference type="ChEBI" id="CHEBI:60240"/>
    </cofactor>
</comment>
<evidence type="ECO:0000259" key="8">
    <source>
        <dbReference type="Pfam" id="PF13359"/>
    </source>
</evidence>
<evidence type="ECO:0000256" key="3">
    <source>
        <dbReference type="ARBA" id="ARBA00006958"/>
    </source>
</evidence>
<dbReference type="Proteomes" id="UP000265515">
    <property type="component" value="Unassembled WGS sequence"/>
</dbReference>
<proteinExistence type="inferred from homology"/>